<proteinExistence type="predicted"/>
<dbReference type="OrthoDB" id="1551443at2"/>
<keyword evidence="2" id="KW-1185">Reference proteome</keyword>
<dbReference type="AlphaFoldDB" id="A0A1Y6E951"/>
<sequence>MTSEYSELPDSLLRLDDVLIAGGDESMLLTELDGFLCAVAVSPNPVAKSDYWPFEWAADERGVLRPGYEDLEALVDARLSEIEQELAAGEYGPLYEVDDDTNEIVWQAWVSGFQQAMLLQFDAWDDLLRDTGGDARGEAAMGLATALMLSDPTNVPDDTAGDDDWSQYDNAMEAMPEVIAQVAVLLYRLHRQS</sequence>
<accession>A0A1Y6E951</accession>
<evidence type="ECO:0000313" key="1">
    <source>
        <dbReference type="EMBL" id="SMQ59049.1"/>
    </source>
</evidence>
<organism evidence="1 2">
    <name type="scientific">Devosia lucknowensis</name>
    <dbReference type="NCBI Taxonomy" id="1096929"/>
    <lineage>
        <taxon>Bacteria</taxon>
        <taxon>Pseudomonadati</taxon>
        <taxon>Pseudomonadota</taxon>
        <taxon>Alphaproteobacteria</taxon>
        <taxon>Hyphomicrobiales</taxon>
        <taxon>Devosiaceae</taxon>
        <taxon>Devosia</taxon>
    </lineage>
</organism>
<dbReference type="InterPro" id="IPR036255">
    <property type="entry name" value="YgfB-like_sf"/>
</dbReference>
<evidence type="ECO:0000313" key="2">
    <source>
        <dbReference type="Proteomes" id="UP000194474"/>
    </source>
</evidence>
<dbReference type="NCBIfam" id="TIGR02292">
    <property type="entry name" value="ygfB_yecA"/>
    <property type="match status" value="1"/>
</dbReference>
<dbReference type="Pfam" id="PF03695">
    <property type="entry name" value="UPF0149"/>
    <property type="match status" value="1"/>
</dbReference>
<gene>
    <name evidence="1" type="ORF">SAMN06295905_0172</name>
</gene>
<dbReference type="SUPFAM" id="SSF101327">
    <property type="entry name" value="YgfB-like"/>
    <property type="match status" value="1"/>
</dbReference>
<protein>
    <submittedName>
        <fullName evidence="1">YecA family protein</fullName>
    </submittedName>
</protein>
<dbReference type="EMBL" id="FXWK01000001">
    <property type="protein sequence ID" value="SMQ59049.1"/>
    <property type="molecule type" value="Genomic_DNA"/>
</dbReference>
<dbReference type="InterPro" id="IPR011978">
    <property type="entry name" value="YgfB-like"/>
</dbReference>
<name>A0A1Y6E951_9HYPH</name>
<dbReference type="RefSeq" id="WP_086468670.1">
    <property type="nucleotide sequence ID" value="NZ_FXWK01000001.1"/>
</dbReference>
<reference evidence="2" key="1">
    <citation type="submission" date="2017-04" db="EMBL/GenBank/DDBJ databases">
        <authorList>
            <person name="Varghese N."/>
            <person name="Submissions S."/>
        </authorList>
    </citation>
    <scope>NUCLEOTIDE SEQUENCE [LARGE SCALE GENOMIC DNA]</scope>
</reference>
<dbReference type="Proteomes" id="UP000194474">
    <property type="component" value="Unassembled WGS sequence"/>
</dbReference>